<evidence type="ECO:0000313" key="4">
    <source>
        <dbReference type="Proteomes" id="UP000726737"/>
    </source>
</evidence>
<feature type="region of interest" description="Disordered" evidence="1">
    <location>
        <begin position="595"/>
        <end position="658"/>
    </location>
</feature>
<dbReference type="EMBL" id="JAAAJA010000532">
    <property type="protein sequence ID" value="KAG0252258.1"/>
    <property type="molecule type" value="Genomic_DNA"/>
</dbReference>
<dbReference type="InterPro" id="IPR032675">
    <property type="entry name" value="LRR_dom_sf"/>
</dbReference>
<dbReference type="GO" id="GO:0019005">
    <property type="term" value="C:SCF ubiquitin ligase complex"/>
    <property type="evidence" value="ECO:0007669"/>
    <property type="project" value="TreeGrafter"/>
</dbReference>
<dbReference type="AlphaFoldDB" id="A0A9P6PT99"/>
<feature type="compositionally biased region" description="Basic and acidic residues" evidence="1">
    <location>
        <begin position="640"/>
        <end position="651"/>
    </location>
</feature>
<feature type="compositionally biased region" description="Low complexity" evidence="1">
    <location>
        <begin position="118"/>
        <end position="129"/>
    </location>
</feature>
<dbReference type="SUPFAM" id="SSF81383">
    <property type="entry name" value="F-box domain"/>
    <property type="match status" value="1"/>
</dbReference>
<protein>
    <recommendedName>
        <fullName evidence="2">F-box/LRR-repeat protein 15-like leucin rich repeat domain-containing protein</fullName>
    </recommendedName>
</protein>
<dbReference type="Gene3D" id="3.80.10.10">
    <property type="entry name" value="Ribonuclease Inhibitor"/>
    <property type="match status" value="1"/>
</dbReference>
<dbReference type="PANTHER" id="PTHR13318:SF95">
    <property type="entry name" value="F-BOX PROTEIN YLR352W"/>
    <property type="match status" value="1"/>
</dbReference>
<evidence type="ECO:0000259" key="2">
    <source>
        <dbReference type="Pfam" id="PF25372"/>
    </source>
</evidence>
<dbReference type="OrthoDB" id="550575at2759"/>
<dbReference type="InterPro" id="IPR057207">
    <property type="entry name" value="FBXL15_LRR"/>
</dbReference>
<reference evidence="3" key="1">
    <citation type="journal article" date="2020" name="Fungal Divers.">
        <title>Resolving the Mortierellaceae phylogeny through synthesis of multi-gene phylogenetics and phylogenomics.</title>
        <authorList>
            <person name="Vandepol N."/>
            <person name="Liber J."/>
            <person name="Desiro A."/>
            <person name="Na H."/>
            <person name="Kennedy M."/>
            <person name="Barry K."/>
            <person name="Grigoriev I.V."/>
            <person name="Miller A.N."/>
            <person name="O'Donnell K."/>
            <person name="Stajich J.E."/>
            <person name="Bonito G."/>
        </authorList>
    </citation>
    <scope>NUCLEOTIDE SEQUENCE</scope>
    <source>
        <strain evidence="3">KOD948</strain>
    </source>
</reference>
<dbReference type="Pfam" id="PF25372">
    <property type="entry name" value="DUF7885"/>
    <property type="match status" value="1"/>
</dbReference>
<dbReference type="Proteomes" id="UP000726737">
    <property type="component" value="Unassembled WGS sequence"/>
</dbReference>
<organism evidence="3 4">
    <name type="scientific">Mortierella polycephala</name>
    <dbReference type="NCBI Taxonomy" id="41804"/>
    <lineage>
        <taxon>Eukaryota</taxon>
        <taxon>Fungi</taxon>
        <taxon>Fungi incertae sedis</taxon>
        <taxon>Mucoromycota</taxon>
        <taxon>Mortierellomycotina</taxon>
        <taxon>Mortierellomycetes</taxon>
        <taxon>Mortierellales</taxon>
        <taxon>Mortierellaceae</taxon>
        <taxon>Mortierella</taxon>
    </lineage>
</organism>
<feature type="region of interest" description="Disordered" evidence="1">
    <location>
        <begin position="107"/>
        <end position="149"/>
    </location>
</feature>
<proteinExistence type="predicted"/>
<keyword evidence="4" id="KW-1185">Reference proteome</keyword>
<dbReference type="GO" id="GO:0031146">
    <property type="term" value="P:SCF-dependent proteasomal ubiquitin-dependent protein catabolic process"/>
    <property type="evidence" value="ECO:0007669"/>
    <property type="project" value="TreeGrafter"/>
</dbReference>
<evidence type="ECO:0000256" key="1">
    <source>
        <dbReference type="SAM" id="MobiDB-lite"/>
    </source>
</evidence>
<dbReference type="PANTHER" id="PTHR13318">
    <property type="entry name" value="PARTNER OF PAIRED, ISOFORM B-RELATED"/>
    <property type="match status" value="1"/>
</dbReference>
<comment type="caution">
    <text evidence="3">The sequence shown here is derived from an EMBL/GenBank/DDBJ whole genome shotgun (WGS) entry which is preliminary data.</text>
</comment>
<dbReference type="InterPro" id="IPR036047">
    <property type="entry name" value="F-box-like_dom_sf"/>
</dbReference>
<feature type="domain" description="F-box/LRR-repeat protein 15-like leucin rich repeat" evidence="2">
    <location>
        <begin position="458"/>
        <end position="540"/>
    </location>
</feature>
<evidence type="ECO:0000313" key="3">
    <source>
        <dbReference type="EMBL" id="KAG0252258.1"/>
    </source>
</evidence>
<dbReference type="SUPFAM" id="SSF52047">
    <property type="entry name" value="RNI-like"/>
    <property type="match status" value="1"/>
</dbReference>
<accession>A0A9P6PT99</accession>
<name>A0A9P6PT99_9FUNG</name>
<feature type="compositionally biased region" description="Low complexity" evidence="1">
    <location>
        <begin position="604"/>
        <end position="624"/>
    </location>
</feature>
<gene>
    <name evidence="3" type="ORF">BG011_007095</name>
</gene>
<sequence length="774" mass="86099">MGFFSSILQAIPGLMAPKPTSALTVTDTDEPRTATNATVDAIDVNEVDIAASISPAAPTVVISEEDIEMALTSLSPDSVPTTPPSTSSWRTFQPFVFGAMPVDPTTPTPGVAMEEPRTQSSSSTYATTTPRRPFKRHQDTDLSVTSVATGSNSTADMEAAIMAMDIDKDENCKDDADHATVASTLTTKSPTEEYLLVQSRMFDVPEIVRSIAEFLDTSSLAACCRVSRMWEIHCRPLMWRHVADKHWNNGGFCTAIKAHSHYVRTVRCENYTDYDEVLSCDFPRLNALSFHGSREPVHIKEKILEKVKGTLTSLVLRAIANTLTIETTQAIQGLGRLKTLKLVNVAVRHEHLQDIIRQCENLEFLTLSKVDLHYDEAQIMKELNMQVQQNSPVDISRIYAATNQTPITSQIKYLAIKDVEVPSYYLTLLIRQCPGLLELSLARNESLTLCTDFLQAIKETCPRLYAIDFGSCKQLDGQILRSLFSAIKQLTVINLSGTLITDEELSFLADECKSIRRLDIQHCTMITPNGLHQYLSKCGPALRHLEASGVTLDPRTFDQQAWTCSNLQILFVHVGLVGSYMPLYTGQMMSSHEDTTTAVDSGTSKETTTSTTTTTNTAMTVDVTGNERKRSNDIRNTLTTRHDDSGTKTDELDSNEPATLASTEAGISTSTDVEMQPHPLHPLQNVCDVQYLGLMGFGPKLGPATPNKLIQAFRSVKRLHLLGMYQFFKKEDLEWLIENLPELCRIDAEKYNISDDLLNWFTETYPNIRVCRQE</sequence>